<keyword evidence="5" id="KW-0812">Transmembrane</keyword>
<dbReference type="PRINTS" id="PR00463">
    <property type="entry name" value="EP450I"/>
</dbReference>
<proteinExistence type="inferred from homology"/>
<keyword evidence="4" id="KW-0349">Heme</keyword>
<evidence type="ECO:0000256" key="10">
    <source>
        <dbReference type="ARBA" id="ARBA00023033"/>
    </source>
</evidence>
<dbReference type="SUPFAM" id="SSF48264">
    <property type="entry name" value="Cytochrome P450"/>
    <property type="match status" value="1"/>
</dbReference>
<evidence type="ECO:0000256" key="2">
    <source>
        <dbReference type="ARBA" id="ARBA00004167"/>
    </source>
</evidence>
<keyword evidence="6" id="KW-0479">Metal-binding</keyword>
<dbReference type="InterPro" id="IPR002401">
    <property type="entry name" value="Cyt_P450_E_grp-I"/>
</dbReference>
<dbReference type="AlphaFoldDB" id="A0AAV6WGM0"/>
<comment type="subcellular location">
    <subcellularLocation>
        <location evidence="2">Membrane</location>
        <topology evidence="2">Single-pass membrane protein</topology>
    </subcellularLocation>
</comment>
<evidence type="ECO:0000256" key="11">
    <source>
        <dbReference type="ARBA" id="ARBA00023136"/>
    </source>
</evidence>
<keyword evidence="13" id="KW-1185">Reference proteome</keyword>
<dbReference type="Pfam" id="PF00067">
    <property type="entry name" value="p450"/>
    <property type="match status" value="1"/>
</dbReference>
<comment type="cofactor">
    <cofactor evidence="1">
        <name>heme</name>
        <dbReference type="ChEBI" id="CHEBI:30413"/>
    </cofactor>
</comment>
<accession>A0AAV6WGM0</accession>
<evidence type="ECO:0008006" key="14">
    <source>
        <dbReference type="Google" id="ProtNLM"/>
    </source>
</evidence>
<keyword evidence="9" id="KW-0408">Iron</keyword>
<evidence type="ECO:0000256" key="9">
    <source>
        <dbReference type="ARBA" id="ARBA00023004"/>
    </source>
</evidence>
<dbReference type="GO" id="GO:0005506">
    <property type="term" value="F:iron ion binding"/>
    <property type="evidence" value="ECO:0007669"/>
    <property type="project" value="InterPro"/>
</dbReference>
<evidence type="ECO:0000256" key="3">
    <source>
        <dbReference type="ARBA" id="ARBA00010617"/>
    </source>
</evidence>
<dbReference type="Gene3D" id="1.10.630.10">
    <property type="entry name" value="Cytochrome P450"/>
    <property type="match status" value="1"/>
</dbReference>
<dbReference type="EMBL" id="WHWC01000014">
    <property type="protein sequence ID" value="KAG8369651.1"/>
    <property type="molecule type" value="Genomic_DNA"/>
</dbReference>
<protein>
    <recommendedName>
        <fullName evidence="14">Cytochrome P450</fullName>
    </recommendedName>
</protein>
<dbReference type="Proteomes" id="UP000826271">
    <property type="component" value="Unassembled WGS sequence"/>
</dbReference>
<comment type="similarity">
    <text evidence="3">Belongs to the cytochrome P450 family.</text>
</comment>
<dbReference type="PANTHER" id="PTHR47955:SF22">
    <property type="entry name" value="CYTOCHROME P450 83B1-LIKE"/>
    <property type="match status" value="1"/>
</dbReference>
<dbReference type="GO" id="GO:0020037">
    <property type="term" value="F:heme binding"/>
    <property type="evidence" value="ECO:0007669"/>
    <property type="project" value="InterPro"/>
</dbReference>
<evidence type="ECO:0000256" key="8">
    <source>
        <dbReference type="ARBA" id="ARBA00023002"/>
    </source>
</evidence>
<evidence type="ECO:0000313" key="13">
    <source>
        <dbReference type="Proteomes" id="UP000826271"/>
    </source>
</evidence>
<evidence type="ECO:0000256" key="6">
    <source>
        <dbReference type="ARBA" id="ARBA00022723"/>
    </source>
</evidence>
<dbReference type="GO" id="GO:0016020">
    <property type="term" value="C:membrane"/>
    <property type="evidence" value="ECO:0007669"/>
    <property type="project" value="UniProtKB-SubCell"/>
</dbReference>
<dbReference type="InterPro" id="IPR001128">
    <property type="entry name" value="Cyt_P450"/>
</dbReference>
<sequence length="391" mass="44321">MAMLLIPFMALLITIVVVILAKHKSLRHLLHHPPGPRRLPFIGNLHQLQYGSSLHLCLSQLSNKYGPLMYMKLIHIPVIVISSAKVAKLALKHNDLAFSSRPSSIASAKLSYNNLDILSSSYTSYWREMRKIVFVHLFTHKQVRSFRPVRDDVVSHMINEISKRANLNQAINLSHIISSFSSSLIFRVAFGKRCDDETRFDEIINELQKMITGIFVGDHFPSFSWIDKLTGMTDRLEKVFKDSDSFYQQLIDEHLSPNRPDSMNGDLVDILIQLRDQHASVDWDHIKAILMWIGWGRKGGAGPRRFGLSDSGIRLARVVWEFHFPQFSPGKYEEGGVRVGLRRQISGLGRDGVEEGERRRCGCGLGRGREFEWGLLGWGCSSSSPIGEGDE</sequence>
<evidence type="ECO:0000313" key="12">
    <source>
        <dbReference type="EMBL" id="KAG8369651.1"/>
    </source>
</evidence>
<name>A0AAV6WGM0_9LAMI</name>
<dbReference type="PANTHER" id="PTHR47955">
    <property type="entry name" value="CYTOCHROME P450 FAMILY 71 PROTEIN"/>
    <property type="match status" value="1"/>
</dbReference>
<organism evidence="12 13">
    <name type="scientific">Buddleja alternifolia</name>
    <dbReference type="NCBI Taxonomy" id="168488"/>
    <lineage>
        <taxon>Eukaryota</taxon>
        <taxon>Viridiplantae</taxon>
        <taxon>Streptophyta</taxon>
        <taxon>Embryophyta</taxon>
        <taxon>Tracheophyta</taxon>
        <taxon>Spermatophyta</taxon>
        <taxon>Magnoliopsida</taxon>
        <taxon>eudicotyledons</taxon>
        <taxon>Gunneridae</taxon>
        <taxon>Pentapetalae</taxon>
        <taxon>asterids</taxon>
        <taxon>lamiids</taxon>
        <taxon>Lamiales</taxon>
        <taxon>Scrophulariaceae</taxon>
        <taxon>Buddlejeae</taxon>
        <taxon>Buddleja</taxon>
    </lineage>
</organism>
<dbReference type="GO" id="GO:0004497">
    <property type="term" value="F:monooxygenase activity"/>
    <property type="evidence" value="ECO:0007669"/>
    <property type="project" value="UniProtKB-KW"/>
</dbReference>
<dbReference type="GO" id="GO:0016705">
    <property type="term" value="F:oxidoreductase activity, acting on paired donors, with incorporation or reduction of molecular oxygen"/>
    <property type="evidence" value="ECO:0007669"/>
    <property type="project" value="InterPro"/>
</dbReference>
<evidence type="ECO:0000256" key="7">
    <source>
        <dbReference type="ARBA" id="ARBA00022989"/>
    </source>
</evidence>
<evidence type="ECO:0000256" key="1">
    <source>
        <dbReference type="ARBA" id="ARBA00001971"/>
    </source>
</evidence>
<reference evidence="12" key="1">
    <citation type="submission" date="2019-10" db="EMBL/GenBank/DDBJ databases">
        <authorList>
            <person name="Zhang R."/>
            <person name="Pan Y."/>
            <person name="Wang J."/>
            <person name="Ma R."/>
            <person name="Yu S."/>
        </authorList>
    </citation>
    <scope>NUCLEOTIDE SEQUENCE</scope>
    <source>
        <strain evidence="12">LA-IB0</strain>
        <tissue evidence="12">Leaf</tissue>
    </source>
</reference>
<evidence type="ECO:0000256" key="4">
    <source>
        <dbReference type="ARBA" id="ARBA00022617"/>
    </source>
</evidence>
<gene>
    <name evidence="12" type="ORF">BUALT_Bualt14G0035800</name>
</gene>
<keyword evidence="10" id="KW-0503">Monooxygenase</keyword>
<evidence type="ECO:0000256" key="5">
    <source>
        <dbReference type="ARBA" id="ARBA00022692"/>
    </source>
</evidence>
<keyword evidence="8" id="KW-0560">Oxidoreductase</keyword>
<dbReference type="InterPro" id="IPR036396">
    <property type="entry name" value="Cyt_P450_sf"/>
</dbReference>
<keyword evidence="7" id="KW-1133">Transmembrane helix</keyword>
<comment type="caution">
    <text evidence="12">The sequence shown here is derived from an EMBL/GenBank/DDBJ whole genome shotgun (WGS) entry which is preliminary data.</text>
</comment>
<keyword evidence="11" id="KW-0472">Membrane</keyword>